<feature type="region of interest" description="Disordered" evidence="1">
    <location>
        <begin position="34"/>
        <end position="112"/>
    </location>
</feature>
<evidence type="ECO:0000313" key="3">
    <source>
        <dbReference type="Proteomes" id="UP001165542"/>
    </source>
</evidence>
<gene>
    <name evidence="2" type="ORF">LLY24_16130</name>
</gene>
<reference evidence="2" key="1">
    <citation type="submission" date="2021-11" db="EMBL/GenBank/DDBJ databases">
        <title>Halomonas sp., isolated from a coastal aquaculture zone in Dongshan Bay.</title>
        <authorList>
            <person name="Lin W."/>
        </authorList>
    </citation>
    <scope>NUCLEOTIDE SEQUENCE</scope>
    <source>
        <strain evidence="2">Yzlin-01</strain>
    </source>
</reference>
<keyword evidence="3" id="KW-1185">Reference proteome</keyword>
<feature type="compositionally biased region" description="Low complexity" evidence="1">
    <location>
        <begin position="90"/>
        <end position="112"/>
    </location>
</feature>
<proteinExistence type="predicted"/>
<organism evidence="2 3">
    <name type="scientific">Halomonas dongshanensis</name>
    <dbReference type="NCBI Taxonomy" id="2890835"/>
    <lineage>
        <taxon>Bacteria</taxon>
        <taxon>Pseudomonadati</taxon>
        <taxon>Pseudomonadota</taxon>
        <taxon>Gammaproteobacteria</taxon>
        <taxon>Oceanospirillales</taxon>
        <taxon>Halomonadaceae</taxon>
        <taxon>Halomonas</taxon>
    </lineage>
</organism>
<accession>A0ABT2EH24</accession>
<evidence type="ECO:0000313" key="2">
    <source>
        <dbReference type="EMBL" id="MCS2610845.1"/>
    </source>
</evidence>
<sequence length="263" mass="28617">MNQEALRRQYLDAMGIVTWASRFQLPNARETQACEWEEPVAESPAAPRERLQALLDDAPAPHTAPRGETLPSAKPARRAPSAIRQALGQEAKAATPEPSEATPAPTPTPRALAPSLRFTLSGLCIGGRWLCLQAGGGNAQEMALMRNMLAAAGVPLSEVHGLAFSWPLIDNGAKVEEPLAEARAGVSAFLAGHQARHGWQIERLLWWDELDVEPFAELLQIENSHSRTLDIPVWQGGALEAIAQSSEQKRELWPRLKALGASW</sequence>
<dbReference type="EMBL" id="JAJISC010000008">
    <property type="protein sequence ID" value="MCS2610845.1"/>
    <property type="molecule type" value="Genomic_DNA"/>
</dbReference>
<evidence type="ECO:0008006" key="4">
    <source>
        <dbReference type="Google" id="ProtNLM"/>
    </source>
</evidence>
<comment type="caution">
    <text evidence="2">The sequence shown here is derived from an EMBL/GenBank/DDBJ whole genome shotgun (WGS) entry which is preliminary data.</text>
</comment>
<name>A0ABT2EH24_9GAMM</name>
<dbReference type="RefSeq" id="WP_259037339.1">
    <property type="nucleotide sequence ID" value="NZ_JAJISC010000008.1"/>
</dbReference>
<dbReference type="Proteomes" id="UP001165542">
    <property type="component" value="Unassembled WGS sequence"/>
</dbReference>
<protein>
    <recommendedName>
        <fullName evidence="4">Energy transducer TonB</fullName>
    </recommendedName>
</protein>
<evidence type="ECO:0000256" key="1">
    <source>
        <dbReference type="SAM" id="MobiDB-lite"/>
    </source>
</evidence>
<feature type="compositionally biased region" description="Low complexity" evidence="1">
    <location>
        <begin position="71"/>
        <end position="82"/>
    </location>
</feature>